<dbReference type="AlphaFoldDB" id="X1PXR1"/>
<name>X1PXR1_9ZZZZ</name>
<protein>
    <submittedName>
        <fullName evidence="1">Uncharacterized protein</fullName>
    </submittedName>
</protein>
<reference evidence="1" key="1">
    <citation type="journal article" date="2014" name="Front. Microbiol.">
        <title>High frequency of phylogenetically diverse reductive dehalogenase-homologous genes in deep subseafloor sedimentary metagenomes.</title>
        <authorList>
            <person name="Kawai M."/>
            <person name="Futagami T."/>
            <person name="Toyoda A."/>
            <person name="Takaki Y."/>
            <person name="Nishi S."/>
            <person name="Hori S."/>
            <person name="Arai W."/>
            <person name="Tsubouchi T."/>
            <person name="Morono Y."/>
            <person name="Uchiyama I."/>
            <person name="Ito T."/>
            <person name="Fujiyama A."/>
            <person name="Inagaki F."/>
            <person name="Takami H."/>
        </authorList>
    </citation>
    <scope>NUCLEOTIDE SEQUENCE</scope>
    <source>
        <strain evidence="1">Expedition CK06-06</strain>
    </source>
</reference>
<organism evidence="1">
    <name type="scientific">marine sediment metagenome</name>
    <dbReference type="NCBI Taxonomy" id="412755"/>
    <lineage>
        <taxon>unclassified sequences</taxon>
        <taxon>metagenomes</taxon>
        <taxon>ecological metagenomes</taxon>
    </lineage>
</organism>
<evidence type="ECO:0000313" key="1">
    <source>
        <dbReference type="EMBL" id="GAI61067.1"/>
    </source>
</evidence>
<gene>
    <name evidence="1" type="ORF">S12H4_01165</name>
</gene>
<accession>X1PXR1</accession>
<dbReference type="EMBL" id="BARW01000210">
    <property type="protein sequence ID" value="GAI61067.1"/>
    <property type="molecule type" value="Genomic_DNA"/>
</dbReference>
<proteinExistence type="predicted"/>
<sequence length="103" mass="11543">MGKPSKNKRGFGCPSFKVVAEALHGSPFTVAMLQDCWSCLFPKQAPSGMQIAMLLRGNAQDAVYLIEHHSTRSRKDEFGRSSIYGICDEWMANNTPTKKYSRK</sequence>
<comment type="caution">
    <text evidence="1">The sequence shown here is derived from an EMBL/GenBank/DDBJ whole genome shotgun (WGS) entry which is preliminary data.</text>
</comment>